<keyword evidence="1" id="KW-0472">Membrane</keyword>
<dbReference type="Pfam" id="PF06686">
    <property type="entry name" value="SpoIIIAC"/>
    <property type="match status" value="2"/>
</dbReference>
<name>A0A2T2WPI4_9FIRM</name>
<proteinExistence type="predicted"/>
<dbReference type="InterPro" id="IPR025664">
    <property type="entry name" value="Spore_III_AC/AD"/>
</dbReference>
<organism evidence="2 3">
    <name type="scientific">Sulfobacillus acidophilus</name>
    <dbReference type="NCBI Taxonomy" id="53633"/>
    <lineage>
        <taxon>Bacteria</taxon>
        <taxon>Bacillati</taxon>
        <taxon>Bacillota</taxon>
        <taxon>Clostridia</taxon>
        <taxon>Eubacteriales</taxon>
        <taxon>Clostridiales Family XVII. Incertae Sedis</taxon>
        <taxon>Sulfobacillus</taxon>
    </lineage>
</organism>
<sequence length="130" mass="13719">MLALMRVVGVGLMATVLLLVIREERRDLGLILRLGAGVVILLLLVPDIARVVAAVIHLSELAHIPSLYLALLLKVVGISYLTVFVAQLAQDAGEAGTGMRVELAGKLAILVLAIPLIASITETVLKLIPS</sequence>
<evidence type="ECO:0000313" key="2">
    <source>
        <dbReference type="EMBL" id="PSR24147.1"/>
    </source>
</evidence>
<feature type="transmembrane region" description="Helical" evidence="1">
    <location>
        <begin position="107"/>
        <end position="128"/>
    </location>
</feature>
<evidence type="ECO:0000313" key="3">
    <source>
        <dbReference type="Proteomes" id="UP000241848"/>
    </source>
</evidence>
<evidence type="ECO:0000256" key="1">
    <source>
        <dbReference type="SAM" id="Phobius"/>
    </source>
</evidence>
<keyword evidence="1" id="KW-1133">Transmembrane helix</keyword>
<protein>
    <submittedName>
        <fullName evidence="2">Stage III sporulation protein AD</fullName>
    </submittedName>
</protein>
<feature type="transmembrane region" description="Helical" evidence="1">
    <location>
        <begin position="67"/>
        <end position="87"/>
    </location>
</feature>
<reference evidence="2 3" key="1">
    <citation type="journal article" date="2014" name="BMC Genomics">
        <title>Comparison of environmental and isolate Sulfobacillus genomes reveals diverse carbon, sulfur, nitrogen, and hydrogen metabolisms.</title>
        <authorList>
            <person name="Justice N.B."/>
            <person name="Norman A."/>
            <person name="Brown C.T."/>
            <person name="Singh A."/>
            <person name="Thomas B.C."/>
            <person name="Banfield J.F."/>
        </authorList>
    </citation>
    <scope>NUCLEOTIDE SEQUENCE [LARGE SCALE GENOMIC DNA]</scope>
    <source>
        <strain evidence="2">AMDSBA3</strain>
    </source>
</reference>
<dbReference type="NCBIfam" id="TIGR02849">
    <property type="entry name" value="spore_III_AD"/>
    <property type="match status" value="1"/>
</dbReference>
<dbReference type="Proteomes" id="UP000241848">
    <property type="component" value="Unassembled WGS sequence"/>
</dbReference>
<comment type="caution">
    <text evidence="2">The sequence shown here is derived from an EMBL/GenBank/DDBJ whole genome shotgun (WGS) entry which is preliminary data.</text>
</comment>
<dbReference type="EMBL" id="PXYV01000001">
    <property type="protein sequence ID" value="PSR24147.1"/>
    <property type="molecule type" value="Genomic_DNA"/>
</dbReference>
<dbReference type="AlphaFoldDB" id="A0A2T2WPI4"/>
<dbReference type="InterPro" id="IPR014211">
    <property type="entry name" value="Spore_III_AD"/>
</dbReference>
<keyword evidence="1" id="KW-0812">Transmembrane</keyword>
<accession>A0A2T2WPI4</accession>
<gene>
    <name evidence="2" type="primary">spoIIIAD</name>
    <name evidence="2" type="ORF">C7B45_00610</name>
</gene>
<feature type="transmembrane region" description="Helical" evidence="1">
    <location>
        <begin position="32"/>
        <end position="55"/>
    </location>
</feature>